<dbReference type="GO" id="GO:0003700">
    <property type="term" value="F:DNA-binding transcription factor activity"/>
    <property type="evidence" value="ECO:0007669"/>
    <property type="project" value="TreeGrafter"/>
</dbReference>
<dbReference type="Pfam" id="PF00027">
    <property type="entry name" value="cNMP_binding"/>
    <property type="match status" value="1"/>
</dbReference>
<dbReference type="Gene3D" id="2.60.120.10">
    <property type="entry name" value="Jelly Rolls"/>
    <property type="match status" value="1"/>
</dbReference>
<evidence type="ECO:0000313" key="8">
    <source>
        <dbReference type="Proteomes" id="UP000603912"/>
    </source>
</evidence>
<dbReference type="InterPro" id="IPR014710">
    <property type="entry name" value="RmlC-like_jellyroll"/>
</dbReference>
<dbReference type="SMART" id="SM00419">
    <property type="entry name" value="HTH_CRP"/>
    <property type="match status" value="1"/>
</dbReference>
<dbReference type="InterPro" id="IPR050397">
    <property type="entry name" value="Env_Response_Regulators"/>
</dbReference>
<dbReference type="PROSITE" id="PS51063">
    <property type="entry name" value="HTH_CRP_2"/>
    <property type="match status" value="1"/>
</dbReference>
<evidence type="ECO:0000259" key="6">
    <source>
        <dbReference type="PROSITE" id="PS51063"/>
    </source>
</evidence>
<reference evidence="7" key="2">
    <citation type="submission" date="2020-09" db="EMBL/GenBank/DDBJ databases">
        <authorList>
            <person name="Sun Q."/>
            <person name="Zhou Y."/>
        </authorList>
    </citation>
    <scope>NUCLEOTIDE SEQUENCE</scope>
    <source>
        <strain evidence="7">CGMCC 1.12214</strain>
    </source>
</reference>
<evidence type="ECO:0000256" key="4">
    <source>
        <dbReference type="SAM" id="MobiDB-lite"/>
    </source>
</evidence>
<dbReference type="RefSeq" id="WP_188516689.1">
    <property type="nucleotide sequence ID" value="NZ_BMES01000001.1"/>
</dbReference>
<dbReference type="InterPro" id="IPR018490">
    <property type="entry name" value="cNMP-bd_dom_sf"/>
</dbReference>
<evidence type="ECO:0000256" key="2">
    <source>
        <dbReference type="ARBA" id="ARBA00023125"/>
    </source>
</evidence>
<dbReference type="SUPFAM" id="SSF46785">
    <property type="entry name" value="Winged helix' DNA-binding domain"/>
    <property type="match status" value="1"/>
</dbReference>
<dbReference type="Proteomes" id="UP000603912">
    <property type="component" value="Unassembled WGS sequence"/>
</dbReference>
<feature type="domain" description="HTH crp-type" evidence="6">
    <location>
        <begin position="148"/>
        <end position="221"/>
    </location>
</feature>
<dbReference type="InterPro" id="IPR000595">
    <property type="entry name" value="cNMP-bd_dom"/>
</dbReference>
<dbReference type="PRINTS" id="PR00034">
    <property type="entry name" value="HTHCRP"/>
</dbReference>
<evidence type="ECO:0000256" key="3">
    <source>
        <dbReference type="ARBA" id="ARBA00023163"/>
    </source>
</evidence>
<dbReference type="PANTHER" id="PTHR24567:SF28">
    <property type="entry name" value="LISTERIOLYSIN REGULATORY PROTEIN"/>
    <property type="match status" value="1"/>
</dbReference>
<dbReference type="SMART" id="SM00100">
    <property type="entry name" value="cNMP"/>
    <property type="match status" value="1"/>
</dbReference>
<protein>
    <submittedName>
        <fullName evidence="7">Transcriptional regulator</fullName>
    </submittedName>
</protein>
<evidence type="ECO:0000313" key="7">
    <source>
        <dbReference type="EMBL" id="GGH12910.1"/>
    </source>
</evidence>
<organism evidence="7 8">
    <name type="scientific">Alsobacter metallidurans</name>
    <dbReference type="NCBI Taxonomy" id="340221"/>
    <lineage>
        <taxon>Bacteria</taxon>
        <taxon>Pseudomonadati</taxon>
        <taxon>Pseudomonadota</taxon>
        <taxon>Alphaproteobacteria</taxon>
        <taxon>Hyphomicrobiales</taxon>
        <taxon>Alsobacteraceae</taxon>
        <taxon>Alsobacter</taxon>
    </lineage>
</organism>
<dbReference type="GO" id="GO:0003677">
    <property type="term" value="F:DNA binding"/>
    <property type="evidence" value="ECO:0007669"/>
    <property type="project" value="UniProtKB-KW"/>
</dbReference>
<dbReference type="Gene3D" id="1.10.10.10">
    <property type="entry name" value="Winged helix-like DNA-binding domain superfamily/Winged helix DNA-binding domain"/>
    <property type="match status" value="1"/>
</dbReference>
<dbReference type="AlphaFoldDB" id="A0A917MH59"/>
<dbReference type="GO" id="GO:0005829">
    <property type="term" value="C:cytosol"/>
    <property type="evidence" value="ECO:0007669"/>
    <property type="project" value="TreeGrafter"/>
</dbReference>
<keyword evidence="8" id="KW-1185">Reference proteome</keyword>
<reference evidence="7" key="1">
    <citation type="journal article" date="2014" name="Int. J. Syst. Evol. Microbiol.">
        <title>Complete genome sequence of Corynebacterium casei LMG S-19264T (=DSM 44701T), isolated from a smear-ripened cheese.</title>
        <authorList>
            <consortium name="US DOE Joint Genome Institute (JGI-PGF)"/>
            <person name="Walter F."/>
            <person name="Albersmeier A."/>
            <person name="Kalinowski J."/>
            <person name="Ruckert C."/>
        </authorList>
    </citation>
    <scope>NUCLEOTIDE SEQUENCE</scope>
    <source>
        <strain evidence="7">CGMCC 1.12214</strain>
    </source>
</reference>
<keyword evidence="1" id="KW-0805">Transcription regulation</keyword>
<dbReference type="PANTHER" id="PTHR24567">
    <property type="entry name" value="CRP FAMILY TRANSCRIPTIONAL REGULATORY PROTEIN"/>
    <property type="match status" value="1"/>
</dbReference>
<sequence length="255" mass="27286">MGALDRSLIADMPNFAALGPDEIDFVLSHAKSVRYPKGAVVFEQGAGAENFFVLLHGNLQVAKLTPAGQQVVIRYVVPGDLFGIAVQMGRPHYPATATAVVDSVALVWPAASWAPLLARCPALAAGALQTVGSRLDDAHVRVVEMSTEEVERRVAHTLLRLVKQSGRKVEEGIQISFPITREDVAQMTGTTLHSVSRILSAWEAQGLVEGGRQRIVVRDPHRLFGLAEGRVAAATAQRNPPLDGEGRRAKPGGVV</sequence>
<dbReference type="InterPro" id="IPR036388">
    <property type="entry name" value="WH-like_DNA-bd_sf"/>
</dbReference>
<evidence type="ECO:0000256" key="1">
    <source>
        <dbReference type="ARBA" id="ARBA00023015"/>
    </source>
</evidence>
<dbReference type="InterPro" id="IPR036390">
    <property type="entry name" value="WH_DNA-bd_sf"/>
</dbReference>
<comment type="caution">
    <text evidence="7">The sequence shown here is derived from an EMBL/GenBank/DDBJ whole genome shotgun (WGS) entry which is preliminary data.</text>
</comment>
<feature type="domain" description="Cyclic nucleotide-binding" evidence="5">
    <location>
        <begin position="14"/>
        <end position="108"/>
    </location>
</feature>
<dbReference type="SUPFAM" id="SSF51206">
    <property type="entry name" value="cAMP-binding domain-like"/>
    <property type="match status" value="1"/>
</dbReference>
<dbReference type="PROSITE" id="PS50042">
    <property type="entry name" value="CNMP_BINDING_3"/>
    <property type="match status" value="1"/>
</dbReference>
<dbReference type="Pfam" id="PF13545">
    <property type="entry name" value="HTH_Crp_2"/>
    <property type="match status" value="1"/>
</dbReference>
<feature type="region of interest" description="Disordered" evidence="4">
    <location>
        <begin position="235"/>
        <end position="255"/>
    </location>
</feature>
<dbReference type="CDD" id="cd00038">
    <property type="entry name" value="CAP_ED"/>
    <property type="match status" value="1"/>
</dbReference>
<proteinExistence type="predicted"/>
<keyword evidence="2" id="KW-0238">DNA-binding</keyword>
<dbReference type="EMBL" id="BMES01000001">
    <property type="protein sequence ID" value="GGH12910.1"/>
    <property type="molecule type" value="Genomic_DNA"/>
</dbReference>
<keyword evidence="3" id="KW-0804">Transcription</keyword>
<dbReference type="InterPro" id="IPR012318">
    <property type="entry name" value="HTH_CRP"/>
</dbReference>
<name>A0A917MH59_9HYPH</name>
<dbReference type="CDD" id="cd00092">
    <property type="entry name" value="HTH_CRP"/>
    <property type="match status" value="1"/>
</dbReference>
<gene>
    <name evidence="7" type="primary">nnrR</name>
    <name evidence="7" type="ORF">GCM10007036_11140</name>
</gene>
<accession>A0A917MH59</accession>
<evidence type="ECO:0000259" key="5">
    <source>
        <dbReference type="PROSITE" id="PS50042"/>
    </source>
</evidence>